<dbReference type="STRING" id="670386.D3BQ87"/>
<organism evidence="1 2">
    <name type="scientific">Heterostelium pallidum (strain ATCC 26659 / Pp 5 / PN500)</name>
    <name type="common">Cellular slime mold</name>
    <name type="synonym">Polysphondylium pallidum</name>
    <dbReference type="NCBI Taxonomy" id="670386"/>
    <lineage>
        <taxon>Eukaryota</taxon>
        <taxon>Amoebozoa</taxon>
        <taxon>Evosea</taxon>
        <taxon>Eumycetozoa</taxon>
        <taxon>Dictyostelia</taxon>
        <taxon>Acytosteliales</taxon>
        <taxon>Acytosteliaceae</taxon>
        <taxon>Heterostelium</taxon>
    </lineage>
</organism>
<gene>
    <name evidence="1" type="ORF">PPL_10070</name>
</gene>
<comment type="caution">
    <text evidence="1">The sequence shown here is derived from an EMBL/GenBank/DDBJ whole genome shotgun (WGS) entry which is preliminary data.</text>
</comment>
<dbReference type="InParanoid" id="D3BQ87"/>
<dbReference type="FunCoup" id="D3BQ87">
    <property type="interactions" value="139"/>
</dbReference>
<proteinExistence type="predicted"/>
<dbReference type="GeneID" id="31365541"/>
<sequence length="141" mass="16280">MSTTYTTLDKRAITIPKAETREKNSKKFTEYIIDIVVENGEEYKLVNKKVTLEDVSKKKITLEMTVAEGKDIKMGTKSMWDIVSYCIFDIDKQPDNSNSFIGPAFKSNTIPGPYPQWNYKQSIRRLFTLKNNNNNNNNNNN</sequence>
<dbReference type="RefSeq" id="XP_020428439.1">
    <property type="nucleotide sequence ID" value="XM_020580854.1"/>
</dbReference>
<accession>D3BQ87</accession>
<keyword evidence="2" id="KW-1185">Reference proteome</keyword>
<dbReference type="EMBL" id="ADBJ01000047">
    <property type="protein sequence ID" value="EFA76307.1"/>
    <property type="molecule type" value="Genomic_DNA"/>
</dbReference>
<protein>
    <submittedName>
        <fullName evidence="1">Uncharacterized protein</fullName>
    </submittedName>
</protein>
<evidence type="ECO:0000313" key="2">
    <source>
        <dbReference type="Proteomes" id="UP000001396"/>
    </source>
</evidence>
<reference evidence="1 2" key="1">
    <citation type="journal article" date="2011" name="Genome Res.">
        <title>Phylogeny-wide analysis of social amoeba genomes highlights ancient origins for complex intercellular communication.</title>
        <authorList>
            <person name="Heidel A.J."/>
            <person name="Lawal H.M."/>
            <person name="Felder M."/>
            <person name="Schilde C."/>
            <person name="Helps N.R."/>
            <person name="Tunggal B."/>
            <person name="Rivero F."/>
            <person name="John U."/>
            <person name="Schleicher M."/>
            <person name="Eichinger L."/>
            <person name="Platzer M."/>
            <person name="Noegel A.A."/>
            <person name="Schaap P."/>
            <person name="Gloeckner G."/>
        </authorList>
    </citation>
    <scope>NUCLEOTIDE SEQUENCE [LARGE SCALE GENOMIC DNA]</scope>
    <source>
        <strain evidence="2">ATCC 26659 / Pp 5 / PN500</strain>
    </source>
</reference>
<dbReference type="AlphaFoldDB" id="D3BQ87"/>
<evidence type="ECO:0000313" key="1">
    <source>
        <dbReference type="EMBL" id="EFA76307.1"/>
    </source>
</evidence>
<name>D3BQ87_HETP5</name>
<dbReference type="Proteomes" id="UP000001396">
    <property type="component" value="Unassembled WGS sequence"/>
</dbReference>